<dbReference type="EMBL" id="JBHSAT010000004">
    <property type="protein sequence ID" value="MFC3876567.1"/>
    <property type="molecule type" value="Genomic_DNA"/>
</dbReference>
<reference evidence="2" key="1">
    <citation type="journal article" date="2019" name="Int. J. Syst. Evol. Microbiol.">
        <title>The Global Catalogue of Microorganisms (GCM) 10K type strain sequencing project: providing services to taxonomists for standard genome sequencing and annotation.</title>
        <authorList>
            <consortium name="The Broad Institute Genomics Platform"/>
            <consortium name="The Broad Institute Genome Sequencing Center for Infectious Disease"/>
            <person name="Wu L."/>
            <person name="Ma J."/>
        </authorList>
    </citation>
    <scope>NUCLEOTIDE SEQUENCE [LARGE SCALE GENOMIC DNA]</scope>
    <source>
        <strain evidence="2">CECT 8979</strain>
    </source>
</reference>
<proteinExistence type="predicted"/>
<accession>A0ABV8AIT9</accession>
<dbReference type="RefSeq" id="WP_386097597.1">
    <property type="nucleotide sequence ID" value="NZ_JBHSAT010000004.1"/>
</dbReference>
<dbReference type="Proteomes" id="UP001595812">
    <property type="component" value="Unassembled WGS sequence"/>
</dbReference>
<sequence>MNRIVFVGLCLVGLAIFLFAQHNSEQPKKVEHKIVKAEVPENFR</sequence>
<evidence type="ECO:0000313" key="2">
    <source>
        <dbReference type="Proteomes" id="UP001595812"/>
    </source>
</evidence>
<organism evidence="1 2">
    <name type="scientific">Winogradskyella maritima</name>
    <dbReference type="NCBI Taxonomy" id="1517766"/>
    <lineage>
        <taxon>Bacteria</taxon>
        <taxon>Pseudomonadati</taxon>
        <taxon>Bacteroidota</taxon>
        <taxon>Flavobacteriia</taxon>
        <taxon>Flavobacteriales</taxon>
        <taxon>Flavobacteriaceae</taxon>
        <taxon>Winogradskyella</taxon>
    </lineage>
</organism>
<comment type="caution">
    <text evidence="1">The sequence shown here is derived from an EMBL/GenBank/DDBJ whole genome shotgun (WGS) entry which is preliminary data.</text>
</comment>
<keyword evidence="2" id="KW-1185">Reference proteome</keyword>
<evidence type="ECO:0000313" key="1">
    <source>
        <dbReference type="EMBL" id="MFC3876567.1"/>
    </source>
</evidence>
<protein>
    <submittedName>
        <fullName evidence="1">Uncharacterized protein</fullName>
    </submittedName>
</protein>
<name>A0ABV8AIT9_9FLAO</name>
<gene>
    <name evidence="1" type="ORF">ACFOSX_04915</name>
</gene>